<dbReference type="OrthoDB" id="6422650at2759"/>
<dbReference type="EMBL" id="BMAV01014940">
    <property type="protein sequence ID" value="GFY63789.1"/>
    <property type="molecule type" value="Genomic_DNA"/>
</dbReference>
<feature type="transmembrane region" description="Helical" evidence="5">
    <location>
        <begin position="505"/>
        <end position="523"/>
    </location>
</feature>
<comment type="caution">
    <text evidence="6">The sequence shown here is derived from an EMBL/GenBank/DDBJ whole genome shotgun (WGS) entry which is preliminary data.</text>
</comment>
<evidence type="ECO:0000256" key="1">
    <source>
        <dbReference type="ARBA" id="ARBA00004141"/>
    </source>
</evidence>
<feature type="transmembrane region" description="Helical" evidence="5">
    <location>
        <begin position="64"/>
        <end position="84"/>
    </location>
</feature>
<evidence type="ECO:0008006" key="8">
    <source>
        <dbReference type="Google" id="ProtNLM"/>
    </source>
</evidence>
<feature type="transmembrane region" description="Helical" evidence="5">
    <location>
        <begin position="157"/>
        <end position="179"/>
    </location>
</feature>
<proteinExistence type="predicted"/>
<feature type="transmembrane region" description="Helical" evidence="5">
    <location>
        <begin position="211"/>
        <end position="230"/>
    </location>
</feature>
<feature type="transmembrane region" description="Helical" evidence="5">
    <location>
        <begin position="387"/>
        <end position="408"/>
    </location>
</feature>
<organism evidence="6 7">
    <name type="scientific">Trichonephila inaurata madagascariensis</name>
    <dbReference type="NCBI Taxonomy" id="2747483"/>
    <lineage>
        <taxon>Eukaryota</taxon>
        <taxon>Metazoa</taxon>
        <taxon>Ecdysozoa</taxon>
        <taxon>Arthropoda</taxon>
        <taxon>Chelicerata</taxon>
        <taxon>Arachnida</taxon>
        <taxon>Araneae</taxon>
        <taxon>Araneomorphae</taxon>
        <taxon>Entelegynae</taxon>
        <taxon>Araneoidea</taxon>
        <taxon>Nephilidae</taxon>
        <taxon>Trichonephila</taxon>
        <taxon>Trichonephila inaurata</taxon>
    </lineage>
</organism>
<dbReference type="AlphaFoldDB" id="A0A8X6Y2L8"/>
<accession>A0A8X6Y2L8</accession>
<keyword evidence="3 5" id="KW-1133">Transmembrane helix</keyword>
<reference evidence="6" key="1">
    <citation type="submission" date="2020-08" db="EMBL/GenBank/DDBJ databases">
        <title>Multicomponent nature underlies the extraordinary mechanical properties of spider dragline silk.</title>
        <authorList>
            <person name="Kono N."/>
            <person name="Nakamura H."/>
            <person name="Mori M."/>
            <person name="Yoshida Y."/>
            <person name="Ohtoshi R."/>
            <person name="Malay A.D."/>
            <person name="Moran D.A.P."/>
            <person name="Tomita M."/>
            <person name="Numata K."/>
            <person name="Arakawa K."/>
        </authorList>
    </citation>
    <scope>NUCLEOTIDE SEQUENCE</scope>
</reference>
<sequence>MKNNHKVLRKYIASKRMLASIEEGLEEDVERPDSAMQRLNIADSKKRTLPEFVGGHGPWQFRQWLIFFVASICNSLYLFSTFPLSARVDCKCSNISDSSSLETSFINSVTNCTAPNCNTELIKTHNLETNISCANSFQKFINIDQDSVHCSYMRLVVYAKCIYMLGILLSGVSSHLLAFKLGRRGVAFVSGVLLFGFSLGIGVSGSVANFLVMRLIISLTATNIYLVSIYSLIEFVGEEYRMLYGLTGHLGWGLAHFILPLIVWLTHDWMTYSIVISSTSVLLIIFSLFIPESVEFSIAKGLKAHSQKLIRIAAWKNGYSTNDIEEFTQALGHKDKQADMKTAWKKGKIKRAFELTLLYLVGFSASFLYFTSLGLTDWMTRDRGGYFALAGTTEIAAVIILLFFMCFFSPKTLWSAATVLASVSFLIMYARSEHEFVHISTGSFLLTSFFSSLSWTVVLLSMLFQPLTTTVTKCNVFISAIAICSGTLIASFNDFQKFHSWNPKFFVIYAIPNLTIGTSIAILPERYFKF</sequence>
<feature type="transmembrane region" description="Helical" evidence="5">
    <location>
        <begin position="476"/>
        <end position="493"/>
    </location>
</feature>
<evidence type="ECO:0000256" key="5">
    <source>
        <dbReference type="SAM" id="Phobius"/>
    </source>
</evidence>
<feature type="transmembrane region" description="Helical" evidence="5">
    <location>
        <begin position="413"/>
        <end position="430"/>
    </location>
</feature>
<evidence type="ECO:0000256" key="3">
    <source>
        <dbReference type="ARBA" id="ARBA00022989"/>
    </source>
</evidence>
<dbReference type="InterPro" id="IPR036259">
    <property type="entry name" value="MFS_trans_sf"/>
</dbReference>
<feature type="transmembrane region" description="Helical" evidence="5">
    <location>
        <begin position="355"/>
        <end position="375"/>
    </location>
</feature>
<evidence type="ECO:0000313" key="7">
    <source>
        <dbReference type="Proteomes" id="UP000886998"/>
    </source>
</evidence>
<gene>
    <name evidence="6" type="primary">AVEN_97775_1</name>
    <name evidence="6" type="ORF">TNIN_285501</name>
</gene>
<feature type="transmembrane region" description="Helical" evidence="5">
    <location>
        <begin position="269"/>
        <end position="290"/>
    </location>
</feature>
<evidence type="ECO:0000256" key="4">
    <source>
        <dbReference type="ARBA" id="ARBA00023136"/>
    </source>
</evidence>
<dbReference type="Gene3D" id="1.20.1250.20">
    <property type="entry name" value="MFS general substrate transporter like domains"/>
    <property type="match status" value="1"/>
</dbReference>
<dbReference type="SUPFAM" id="SSF103473">
    <property type="entry name" value="MFS general substrate transporter"/>
    <property type="match status" value="1"/>
</dbReference>
<protein>
    <recommendedName>
        <fullName evidence="8">Major facilitator superfamily (MFS) profile domain-containing protein</fullName>
    </recommendedName>
</protein>
<feature type="transmembrane region" description="Helical" evidence="5">
    <location>
        <begin position="442"/>
        <end position="464"/>
    </location>
</feature>
<keyword evidence="4 5" id="KW-0472">Membrane</keyword>
<evidence type="ECO:0000313" key="6">
    <source>
        <dbReference type="EMBL" id="GFY63789.1"/>
    </source>
</evidence>
<comment type="subcellular location">
    <subcellularLocation>
        <location evidence="1">Membrane</location>
        <topology evidence="1">Multi-pass membrane protein</topology>
    </subcellularLocation>
</comment>
<dbReference type="PANTHER" id="PTHR24064">
    <property type="entry name" value="SOLUTE CARRIER FAMILY 22 MEMBER"/>
    <property type="match status" value="1"/>
</dbReference>
<keyword evidence="7" id="KW-1185">Reference proteome</keyword>
<keyword evidence="2 5" id="KW-0812">Transmembrane</keyword>
<dbReference type="Proteomes" id="UP000886998">
    <property type="component" value="Unassembled WGS sequence"/>
</dbReference>
<feature type="transmembrane region" description="Helical" evidence="5">
    <location>
        <begin position="186"/>
        <end position="205"/>
    </location>
</feature>
<dbReference type="GO" id="GO:0016020">
    <property type="term" value="C:membrane"/>
    <property type="evidence" value="ECO:0007669"/>
    <property type="project" value="UniProtKB-SubCell"/>
</dbReference>
<evidence type="ECO:0000256" key="2">
    <source>
        <dbReference type="ARBA" id="ARBA00022692"/>
    </source>
</evidence>
<name>A0A8X6Y2L8_9ARAC</name>
<feature type="transmembrane region" description="Helical" evidence="5">
    <location>
        <begin position="242"/>
        <end position="263"/>
    </location>
</feature>